<keyword evidence="2 8" id="KW-0540">Nuclease</keyword>
<feature type="binding site" evidence="8">
    <location>
        <position position="110"/>
    </location>
    <ligand>
        <name>Zn(2+)</name>
        <dbReference type="ChEBI" id="CHEBI:29105"/>
        <label>1</label>
    </ligand>
</feature>
<dbReference type="InterPro" id="IPR001719">
    <property type="entry name" value="AP_endonuc_2"/>
</dbReference>
<comment type="cofactor">
    <cofactor evidence="8">
        <name>Zn(2+)</name>
        <dbReference type="ChEBI" id="CHEBI:29105"/>
    </cofactor>
    <text evidence="8">Binds 3 Zn(2+) ions.</text>
</comment>
<accession>A0AA95JHB6</accession>
<dbReference type="GO" id="GO:0008081">
    <property type="term" value="F:phosphoric diester hydrolase activity"/>
    <property type="evidence" value="ECO:0007669"/>
    <property type="project" value="TreeGrafter"/>
</dbReference>
<keyword evidence="11" id="KW-1185">Reference proteome</keyword>
<feature type="binding site" evidence="8">
    <location>
        <position position="147"/>
    </location>
    <ligand>
        <name>Zn(2+)</name>
        <dbReference type="ChEBI" id="CHEBI:29105"/>
        <label>1</label>
    </ligand>
</feature>
<dbReference type="SMART" id="SM00518">
    <property type="entry name" value="AP2Ec"/>
    <property type="match status" value="1"/>
</dbReference>
<keyword evidence="4 8" id="KW-0227">DNA damage</keyword>
<feature type="domain" description="Xylose isomerase-like TIM barrel" evidence="9">
    <location>
        <begin position="21"/>
        <end position="271"/>
    </location>
</feature>
<dbReference type="InterPro" id="IPR036237">
    <property type="entry name" value="Xyl_isomerase-like_sf"/>
</dbReference>
<name>A0AA95JHB6_9BACL</name>
<dbReference type="PROSITE" id="PS00731">
    <property type="entry name" value="AP_NUCLEASE_F2_3"/>
    <property type="match status" value="1"/>
</dbReference>
<dbReference type="GO" id="GO:0008833">
    <property type="term" value="F:deoxyribonuclease IV (phage-T4-induced) activity"/>
    <property type="evidence" value="ECO:0007669"/>
    <property type="project" value="UniProtKB-UniRule"/>
</dbReference>
<organism evidence="10 11">
    <name type="scientific">Candidatus Cohnella colombiensis</name>
    <dbReference type="NCBI Taxonomy" id="3121368"/>
    <lineage>
        <taxon>Bacteria</taxon>
        <taxon>Bacillati</taxon>
        <taxon>Bacillota</taxon>
        <taxon>Bacilli</taxon>
        <taxon>Bacillales</taxon>
        <taxon>Paenibacillaceae</taxon>
        <taxon>Cohnella</taxon>
    </lineage>
</organism>
<protein>
    <recommendedName>
        <fullName evidence="8">Probable endonuclease 4</fullName>
        <ecNumber evidence="8">3.1.21.2</ecNumber>
    </recommendedName>
    <alternativeName>
        <fullName evidence="8">Endodeoxyribonuclease IV</fullName>
    </alternativeName>
    <alternativeName>
        <fullName evidence="8">Endonuclease IV</fullName>
    </alternativeName>
</protein>
<keyword evidence="7 8" id="KW-0234">DNA repair</keyword>
<feature type="binding site" evidence="8">
    <location>
        <position position="181"/>
    </location>
    <ligand>
        <name>Zn(2+)</name>
        <dbReference type="ChEBI" id="CHEBI:29105"/>
        <label>2</label>
    </ligand>
</feature>
<dbReference type="EC" id="3.1.21.2" evidence="8"/>
<dbReference type="FunFam" id="3.20.20.150:FF:000001">
    <property type="entry name" value="Probable endonuclease 4"/>
    <property type="match status" value="1"/>
</dbReference>
<sequence length="378" mass="42186">MVKIGSHVSFSDKGLLNAANEAQTYGSSSFMIYTGAPQNTRRKPIEDLYIPEGKAAMAASGIKVEDIVVHAPYIVNLGSYKEDTFRLAVDFLQEEIRRTNQIGVSNIVLHPGAFTDKDAEYGIARIAEGLNEVLDGTKETNVNIALETMAGKGTEIGRSFEEIAQIIDKVRANDRLTVCMDTCHIHDAGYDIVNDIDGVLHQFDEIVGLNRIAVVHVNDSKNPRGASKDRHAPIGSGWIGYDGISGVVRHELLKDKPFILETPWIGKNDATERPMYELEIAMLSGNTEQRFGGKFLEDVERLHHLFNGQGIVGREYVLQTWELLKSDAKARKADPREPMERLYDILMEHLVFDPQLSEEAVNHRLLAYLAGKEWLNSL</sequence>
<dbReference type="GO" id="GO:0003677">
    <property type="term" value="F:DNA binding"/>
    <property type="evidence" value="ECO:0007669"/>
    <property type="project" value="InterPro"/>
</dbReference>
<feature type="binding site" evidence="8">
    <location>
        <position position="216"/>
    </location>
    <ligand>
        <name>Zn(2+)</name>
        <dbReference type="ChEBI" id="CHEBI:29105"/>
        <label>2</label>
    </ligand>
</feature>
<evidence type="ECO:0000259" key="9">
    <source>
        <dbReference type="Pfam" id="PF01261"/>
    </source>
</evidence>
<proteinExistence type="inferred from homology"/>
<evidence type="ECO:0000256" key="1">
    <source>
        <dbReference type="ARBA" id="ARBA00005340"/>
    </source>
</evidence>
<gene>
    <name evidence="8" type="primary">nfo</name>
    <name evidence="10" type="ORF">P0Y55_03145</name>
</gene>
<comment type="function">
    <text evidence="8">Endonuclease IV plays a role in DNA repair. It cleaves phosphodiester bonds at apurinic or apyrimidinic (AP) sites, generating a 3'-hydroxyl group and a 5'-terminal sugar phosphate.</text>
</comment>
<feature type="binding site" evidence="8">
    <location>
        <position position="231"/>
    </location>
    <ligand>
        <name>Zn(2+)</name>
        <dbReference type="ChEBI" id="CHEBI:29105"/>
        <label>3</label>
    </ligand>
</feature>
<dbReference type="GO" id="GO:0006284">
    <property type="term" value="P:base-excision repair"/>
    <property type="evidence" value="ECO:0007669"/>
    <property type="project" value="TreeGrafter"/>
</dbReference>
<dbReference type="PROSITE" id="PS51432">
    <property type="entry name" value="AP_NUCLEASE_F2_4"/>
    <property type="match status" value="1"/>
</dbReference>
<dbReference type="SUPFAM" id="SSF51658">
    <property type="entry name" value="Xylose isomerase-like"/>
    <property type="match status" value="1"/>
</dbReference>
<evidence type="ECO:0000256" key="6">
    <source>
        <dbReference type="ARBA" id="ARBA00022833"/>
    </source>
</evidence>
<keyword evidence="3 8" id="KW-0479">Metal-binding</keyword>
<feature type="binding site" evidence="8">
    <location>
        <position position="147"/>
    </location>
    <ligand>
        <name>Zn(2+)</name>
        <dbReference type="ChEBI" id="CHEBI:29105"/>
        <label>2</label>
    </ligand>
</feature>
<dbReference type="AlphaFoldDB" id="A0AA95JHB6"/>
<keyword evidence="8" id="KW-0255">Endonuclease</keyword>
<feature type="binding site" evidence="8">
    <location>
        <position position="229"/>
    </location>
    <ligand>
        <name>Zn(2+)</name>
        <dbReference type="ChEBI" id="CHEBI:29105"/>
        <label>3</label>
    </ligand>
</feature>
<dbReference type="Gene3D" id="3.20.20.150">
    <property type="entry name" value="Divalent-metal-dependent TIM barrel enzymes"/>
    <property type="match status" value="1"/>
</dbReference>
<dbReference type="CDD" id="cd00019">
    <property type="entry name" value="AP2Ec"/>
    <property type="match status" value="1"/>
</dbReference>
<dbReference type="GO" id="GO:0003906">
    <property type="term" value="F:DNA-(apurinic or apyrimidinic site) endonuclease activity"/>
    <property type="evidence" value="ECO:0007669"/>
    <property type="project" value="TreeGrafter"/>
</dbReference>
<evidence type="ECO:0000256" key="3">
    <source>
        <dbReference type="ARBA" id="ARBA00022723"/>
    </source>
</evidence>
<keyword evidence="5 8" id="KW-0378">Hydrolase</keyword>
<dbReference type="Pfam" id="PF01261">
    <property type="entry name" value="AP_endonuc_2"/>
    <property type="match status" value="1"/>
</dbReference>
<reference evidence="10" key="1">
    <citation type="submission" date="2023-03" db="EMBL/GenBank/DDBJ databases">
        <title>Andean soil-derived lignocellulolytic bacterial consortium as a source of novel taxa and putative plastic-active enzymes.</title>
        <authorList>
            <person name="Diaz-Garcia L."/>
            <person name="Chuvochina M."/>
            <person name="Feuerriegel G."/>
            <person name="Bunk B."/>
            <person name="Sproer C."/>
            <person name="Streit W.R."/>
            <person name="Rodriguez L.M."/>
            <person name="Overmann J."/>
            <person name="Jimenez D.J."/>
        </authorList>
    </citation>
    <scope>NUCLEOTIDE SEQUENCE</scope>
    <source>
        <strain evidence="10">MAG 2441</strain>
    </source>
</reference>
<dbReference type="PANTHER" id="PTHR21445:SF0">
    <property type="entry name" value="APURINIC-APYRIMIDINIC ENDONUCLEASE"/>
    <property type="match status" value="1"/>
</dbReference>
<dbReference type="EMBL" id="CP119317">
    <property type="protein sequence ID" value="WEK56274.1"/>
    <property type="molecule type" value="Genomic_DNA"/>
</dbReference>
<evidence type="ECO:0000256" key="2">
    <source>
        <dbReference type="ARBA" id="ARBA00022722"/>
    </source>
</evidence>
<dbReference type="Proteomes" id="UP001178662">
    <property type="component" value="Chromosome"/>
</dbReference>
<evidence type="ECO:0000313" key="11">
    <source>
        <dbReference type="Proteomes" id="UP001178662"/>
    </source>
</evidence>
<dbReference type="NCBIfam" id="NF002196">
    <property type="entry name" value="PRK01060.1-1"/>
    <property type="match status" value="1"/>
</dbReference>
<evidence type="ECO:0000313" key="10">
    <source>
        <dbReference type="EMBL" id="WEK56274.1"/>
    </source>
</evidence>
<keyword evidence="6 8" id="KW-0862">Zinc</keyword>
<dbReference type="NCBIfam" id="TIGR00587">
    <property type="entry name" value="nfo"/>
    <property type="match status" value="1"/>
</dbReference>
<dbReference type="GO" id="GO:0008270">
    <property type="term" value="F:zinc ion binding"/>
    <property type="evidence" value="ECO:0007669"/>
    <property type="project" value="UniProtKB-UniRule"/>
</dbReference>
<feature type="binding site" evidence="8">
    <location>
        <position position="261"/>
    </location>
    <ligand>
        <name>Zn(2+)</name>
        <dbReference type="ChEBI" id="CHEBI:29105"/>
        <label>2</label>
    </ligand>
</feature>
<dbReference type="InterPro" id="IPR018246">
    <property type="entry name" value="AP_endonuc_F2_Zn_BS"/>
</dbReference>
<feature type="binding site" evidence="8">
    <location>
        <position position="184"/>
    </location>
    <ligand>
        <name>Zn(2+)</name>
        <dbReference type="ChEBI" id="CHEBI:29105"/>
        <label>3</label>
    </ligand>
</feature>
<dbReference type="PANTHER" id="PTHR21445">
    <property type="entry name" value="ENDONUCLEASE IV ENDODEOXYRIBONUCLEASE IV"/>
    <property type="match status" value="1"/>
</dbReference>
<evidence type="ECO:0000256" key="5">
    <source>
        <dbReference type="ARBA" id="ARBA00022801"/>
    </source>
</evidence>
<feature type="binding site" evidence="8">
    <location>
        <position position="70"/>
    </location>
    <ligand>
        <name>Zn(2+)</name>
        <dbReference type="ChEBI" id="CHEBI:29105"/>
        <label>1</label>
    </ligand>
</feature>
<comment type="similarity">
    <text evidence="1 8">Belongs to the AP endonuclease 2 family.</text>
</comment>
<dbReference type="HAMAP" id="MF_00152">
    <property type="entry name" value="Nfo"/>
    <property type="match status" value="1"/>
</dbReference>
<evidence type="ECO:0000256" key="7">
    <source>
        <dbReference type="ARBA" id="ARBA00023204"/>
    </source>
</evidence>
<dbReference type="InterPro" id="IPR013022">
    <property type="entry name" value="Xyl_isomerase-like_TIM-brl"/>
</dbReference>
<evidence type="ECO:0000256" key="8">
    <source>
        <dbReference type="HAMAP-Rule" id="MF_00152"/>
    </source>
</evidence>
<comment type="catalytic activity">
    <reaction evidence="8">
        <text>Endonucleolytic cleavage to 5'-phosphooligonucleotide end-products.</text>
        <dbReference type="EC" id="3.1.21.2"/>
    </reaction>
</comment>
<evidence type="ECO:0000256" key="4">
    <source>
        <dbReference type="ARBA" id="ARBA00022763"/>
    </source>
</evidence>